<dbReference type="AlphaFoldDB" id="A0AAD3TJY2"/>
<organism evidence="1 2">
    <name type="scientific">Nepenthes gracilis</name>
    <name type="common">Slender pitcher plant</name>
    <dbReference type="NCBI Taxonomy" id="150966"/>
    <lineage>
        <taxon>Eukaryota</taxon>
        <taxon>Viridiplantae</taxon>
        <taxon>Streptophyta</taxon>
        <taxon>Embryophyta</taxon>
        <taxon>Tracheophyta</taxon>
        <taxon>Spermatophyta</taxon>
        <taxon>Magnoliopsida</taxon>
        <taxon>eudicotyledons</taxon>
        <taxon>Gunneridae</taxon>
        <taxon>Pentapetalae</taxon>
        <taxon>Caryophyllales</taxon>
        <taxon>Nepenthaceae</taxon>
        <taxon>Nepenthes</taxon>
    </lineage>
</organism>
<evidence type="ECO:0000313" key="1">
    <source>
        <dbReference type="EMBL" id="GMH30514.1"/>
    </source>
</evidence>
<dbReference type="EMBL" id="BSYO01000038">
    <property type="protein sequence ID" value="GMH30514.1"/>
    <property type="molecule type" value="Genomic_DNA"/>
</dbReference>
<gene>
    <name evidence="1" type="ORF">Nepgr_032357</name>
</gene>
<proteinExistence type="predicted"/>
<comment type="caution">
    <text evidence="1">The sequence shown here is derived from an EMBL/GenBank/DDBJ whole genome shotgun (WGS) entry which is preliminary data.</text>
</comment>
<keyword evidence="2" id="KW-1185">Reference proteome</keyword>
<sequence length="77" mass="8828">MAADEMYKKRKLRREIWRRRGEGEFSKGRKKTKLLPMVEDTQKNIEDDPVEVAAAVVEAEMGTDVEVATGAMEQRNC</sequence>
<reference evidence="1" key="1">
    <citation type="submission" date="2023-05" db="EMBL/GenBank/DDBJ databases">
        <title>Nepenthes gracilis genome sequencing.</title>
        <authorList>
            <person name="Fukushima K."/>
        </authorList>
    </citation>
    <scope>NUCLEOTIDE SEQUENCE</scope>
    <source>
        <strain evidence="1">SING2019-196</strain>
    </source>
</reference>
<name>A0AAD3TJY2_NEPGR</name>
<evidence type="ECO:0000313" key="2">
    <source>
        <dbReference type="Proteomes" id="UP001279734"/>
    </source>
</evidence>
<protein>
    <submittedName>
        <fullName evidence="1">Uncharacterized protein</fullName>
    </submittedName>
</protein>
<dbReference type="Proteomes" id="UP001279734">
    <property type="component" value="Unassembled WGS sequence"/>
</dbReference>
<accession>A0AAD3TJY2</accession>